<organism evidence="3 4">
    <name type="scientific">Rhizoctonia solani</name>
    <dbReference type="NCBI Taxonomy" id="456999"/>
    <lineage>
        <taxon>Eukaryota</taxon>
        <taxon>Fungi</taxon>
        <taxon>Dikarya</taxon>
        <taxon>Basidiomycota</taxon>
        <taxon>Agaricomycotina</taxon>
        <taxon>Agaricomycetes</taxon>
        <taxon>Cantharellales</taxon>
        <taxon>Ceratobasidiaceae</taxon>
        <taxon>Rhizoctonia</taxon>
    </lineage>
</organism>
<feature type="compositionally biased region" description="Polar residues" evidence="1">
    <location>
        <begin position="86"/>
        <end position="96"/>
    </location>
</feature>
<sequence>MLGTIRIIYGGAKKFVIDAHGSRPKGANLPLVAYKAQFRFPSPSSTKKINMFSFSLLVSAALVSSVAGQYTATYDPANLPDKTEAEQSGTNKCGTENSQSSMCQNVYVNSASDFCIWGPPKPNGVIGEIEEIVVSYCTAPGRGTRLMPEGTLKSAHFVKTPDYVQVTGTGDFTKIGIKAGDAGGELDPHGADKLGNPHGGLVFSNAFSAGPSGLGVQMHEWTNFQSATDFCIRACKDGPGAKQRCQHIYDLTGCEWNIPGDYGQGFTNCEGESTIPMGLYPQPDGSTSTFRQGQGATPAPHPAGATSMCTTLQSFAVGTATVRSFAATTTNPSGTGTWVTGTPTASSEGVNSAVHIADMGSIGVAFASIVIGVLGAGIYLF</sequence>
<feature type="region of interest" description="Disordered" evidence="1">
    <location>
        <begin position="77"/>
        <end position="96"/>
    </location>
</feature>
<dbReference type="EMBL" id="JACYCC010000398">
    <property type="protein sequence ID" value="KAF8666783.1"/>
    <property type="molecule type" value="Genomic_DNA"/>
</dbReference>
<evidence type="ECO:0000256" key="2">
    <source>
        <dbReference type="SAM" id="Phobius"/>
    </source>
</evidence>
<evidence type="ECO:0000256" key="1">
    <source>
        <dbReference type="SAM" id="MobiDB-lite"/>
    </source>
</evidence>
<evidence type="ECO:0000313" key="4">
    <source>
        <dbReference type="Proteomes" id="UP000650582"/>
    </source>
</evidence>
<accession>A0A8H7H126</accession>
<keyword evidence="2" id="KW-0812">Transmembrane</keyword>
<dbReference type="Proteomes" id="UP000650582">
    <property type="component" value="Unassembled WGS sequence"/>
</dbReference>
<keyword evidence="2" id="KW-1133">Transmembrane helix</keyword>
<proteinExistence type="predicted"/>
<gene>
    <name evidence="3" type="ORF">RHS04_09520</name>
</gene>
<keyword evidence="2" id="KW-0472">Membrane</keyword>
<comment type="caution">
    <text evidence="3">The sequence shown here is derived from an EMBL/GenBank/DDBJ whole genome shotgun (WGS) entry which is preliminary data.</text>
</comment>
<protein>
    <submittedName>
        <fullName evidence="3">Carbohydrate-binding module family 13 protein</fullName>
    </submittedName>
</protein>
<feature type="transmembrane region" description="Helical" evidence="2">
    <location>
        <begin position="359"/>
        <end position="380"/>
    </location>
</feature>
<dbReference type="AlphaFoldDB" id="A0A8H7H126"/>
<name>A0A8H7H126_9AGAM</name>
<reference evidence="3" key="1">
    <citation type="submission" date="2020-09" db="EMBL/GenBank/DDBJ databases">
        <title>Comparative genome analyses of four rice-infecting Rhizoctonia solani isolates reveal extensive enrichment of homogalacturonan modification genes.</title>
        <authorList>
            <person name="Lee D.-Y."/>
            <person name="Jeon J."/>
            <person name="Kim K.-T."/>
            <person name="Cheong K."/>
            <person name="Song H."/>
            <person name="Choi G."/>
            <person name="Ko J."/>
            <person name="Opiyo S.O."/>
            <person name="Zuo S."/>
            <person name="Madhav S."/>
            <person name="Lee Y.-H."/>
            <person name="Wang G.-L."/>
        </authorList>
    </citation>
    <scope>NUCLEOTIDE SEQUENCE</scope>
    <source>
        <strain evidence="3">AG1-IA YN-7</strain>
    </source>
</reference>
<evidence type="ECO:0000313" key="3">
    <source>
        <dbReference type="EMBL" id="KAF8666783.1"/>
    </source>
</evidence>